<sequence>MPALMCAQDTTTAAPRLMISLSYLWHCESDARPCLGLSRRFAGWLFSQSVGVCLGLYEFQVVRLRTICDCPYEAMVYRFLW</sequence>
<protein>
    <recommendedName>
        <fullName evidence="3">Secreted protein</fullName>
    </recommendedName>
</protein>
<organism evidence="1 2">
    <name type="scientific">Brassica rapa subsp. trilocularis</name>
    <dbReference type="NCBI Taxonomy" id="1813537"/>
    <lineage>
        <taxon>Eukaryota</taxon>
        <taxon>Viridiplantae</taxon>
        <taxon>Streptophyta</taxon>
        <taxon>Embryophyta</taxon>
        <taxon>Tracheophyta</taxon>
        <taxon>Spermatophyta</taxon>
        <taxon>Magnoliopsida</taxon>
        <taxon>eudicotyledons</taxon>
        <taxon>Gunneridae</taxon>
        <taxon>Pentapetalae</taxon>
        <taxon>rosids</taxon>
        <taxon>malvids</taxon>
        <taxon>Brassicales</taxon>
        <taxon>Brassicaceae</taxon>
        <taxon>Brassiceae</taxon>
        <taxon>Brassica</taxon>
    </lineage>
</organism>
<dbReference type="Proteomes" id="UP000823674">
    <property type="component" value="Chromosome A10"/>
</dbReference>
<accession>A0ABQ7KPG5</accession>
<name>A0ABQ7KPG5_BRACM</name>
<evidence type="ECO:0000313" key="1">
    <source>
        <dbReference type="EMBL" id="KAG5375415.1"/>
    </source>
</evidence>
<gene>
    <name evidence="1" type="primary">A10p011210.1_BraROA</name>
    <name evidence="1" type="ORF">IGI04_040011</name>
</gene>
<comment type="caution">
    <text evidence="1">The sequence shown here is derived from an EMBL/GenBank/DDBJ whole genome shotgun (WGS) entry which is preliminary data.</text>
</comment>
<keyword evidence="2" id="KW-1185">Reference proteome</keyword>
<proteinExistence type="predicted"/>
<evidence type="ECO:0008006" key="3">
    <source>
        <dbReference type="Google" id="ProtNLM"/>
    </source>
</evidence>
<reference evidence="1 2" key="1">
    <citation type="submission" date="2021-03" db="EMBL/GenBank/DDBJ databases">
        <authorList>
            <person name="King G.J."/>
            <person name="Bancroft I."/>
            <person name="Baten A."/>
            <person name="Bloomfield J."/>
            <person name="Borpatragohain P."/>
            <person name="He Z."/>
            <person name="Irish N."/>
            <person name="Irwin J."/>
            <person name="Liu K."/>
            <person name="Mauleon R.P."/>
            <person name="Moore J."/>
            <person name="Morris R."/>
            <person name="Ostergaard L."/>
            <person name="Wang B."/>
            <person name="Wells R."/>
        </authorList>
    </citation>
    <scope>NUCLEOTIDE SEQUENCE [LARGE SCALE GENOMIC DNA]</scope>
    <source>
        <strain evidence="1">R-o-18</strain>
        <tissue evidence="1">Leaf</tissue>
    </source>
</reference>
<dbReference type="EMBL" id="JADBGQ010000010">
    <property type="protein sequence ID" value="KAG5375415.1"/>
    <property type="molecule type" value="Genomic_DNA"/>
</dbReference>
<evidence type="ECO:0000313" key="2">
    <source>
        <dbReference type="Proteomes" id="UP000823674"/>
    </source>
</evidence>